<reference evidence="2" key="1">
    <citation type="journal article" date="2021" name="Mol. Ecol. Resour.">
        <title>Phylogenomic analyses of the genus Drosophila reveals genomic signals of climate adaptation.</title>
        <authorList>
            <person name="Li F."/>
            <person name="Rane R.V."/>
            <person name="Luria V."/>
            <person name="Xiong Z."/>
            <person name="Chen J."/>
            <person name="Li Z."/>
            <person name="Catullo R.A."/>
            <person name="Griffin P.C."/>
            <person name="Schiffer M."/>
            <person name="Pearce S."/>
            <person name="Lee S.F."/>
            <person name="McElroy K."/>
            <person name="Stocker A."/>
            <person name="Shirriffs J."/>
            <person name="Cockerell F."/>
            <person name="Coppin C."/>
            <person name="Sgro C.M."/>
            <person name="Karger A."/>
            <person name="Cain J.W."/>
            <person name="Weber J.A."/>
            <person name="Santpere G."/>
            <person name="Kirschner M.W."/>
            <person name="Hoffmann A.A."/>
            <person name="Oakeshott J.G."/>
            <person name="Zhang G."/>
        </authorList>
    </citation>
    <scope>NUCLEOTIDE SEQUENCE</scope>
    <source>
        <strain evidence="2">BGI-SZ-2011g</strain>
    </source>
</reference>
<feature type="domain" description="Fibrinogen C-terminal" evidence="1">
    <location>
        <begin position="1"/>
        <end position="143"/>
    </location>
</feature>
<dbReference type="SMART" id="SM00186">
    <property type="entry name" value="FBG"/>
    <property type="match status" value="1"/>
</dbReference>
<dbReference type="SUPFAM" id="SSF56496">
    <property type="entry name" value="Fibrinogen C-terminal domain-like"/>
    <property type="match status" value="1"/>
</dbReference>
<dbReference type="InterPro" id="IPR036056">
    <property type="entry name" value="Fibrinogen-like_C"/>
</dbReference>
<name>A0AAD4PK72_9MUSC</name>
<dbReference type="EMBL" id="JAJJHW010002585">
    <property type="protein sequence ID" value="KAH8370744.1"/>
    <property type="molecule type" value="Genomic_DNA"/>
</dbReference>
<sequence length="143" mass="16874">YGMNEIQMHVPGLDPFVPTLDNEIVSTGWIVIHRRINGKISFDKTLEEYHKGFGNFGTNEELWLGLERIHKITTHQQHELYIHYVDYSNETHYARYDNFVVGSQKEQYTLKSLGKYVGDTRDMLRISMNVGFTKSSNYEHAWW</sequence>
<protein>
    <recommendedName>
        <fullName evidence="1">Fibrinogen C-terminal domain-containing protein</fullName>
    </recommendedName>
</protein>
<feature type="non-terminal residue" evidence="2">
    <location>
        <position position="143"/>
    </location>
</feature>
<dbReference type="PANTHER" id="PTHR19143">
    <property type="entry name" value="FIBRINOGEN/TENASCIN/ANGIOPOEITIN"/>
    <property type="match status" value="1"/>
</dbReference>
<dbReference type="Proteomes" id="UP001200034">
    <property type="component" value="Unassembled WGS sequence"/>
</dbReference>
<keyword evidence="3" id="KW-1185">Reference proteome</keyword>
<evidence type="ECO:0000313" key="2">
    <source>
        <dbReference type="EMBL" id="KAH8370744.1"/>
    </source>
</evidence>
<dbReference type="InterPro" id="IPR014716">
    <property type="entry name" value="Fibrinogen_a/b/g_C_1"/>
</dbReference>
<dbReference type="Pfam" id="PF00147">
    <property type="entry name" value="Fibrinogen_C"/>
    <property type="match status" value="1"/>
</dbReference>
<dbReference type="Gene3D" id="3.90.215.10">
    <property type="entry name" value="Gamma Fibrinogen, chain A, domain 1"/>
    <property type="match status" value="1"/>
</dbReference>
<gene>
    <name evidence="2" type="ORF">KR093_004846</name>
</gene>
<evidence type="ECO:0000313" key="3">
    <source>
        <dbReference type="Proteomes" id="UP001200034"/>
    </source>
</evidence>
<dbReference type="AlphaFoldDB" id="A0AAD4PK72"/>
<comment type="caution">
    <text evidence="2">The sequence shown here is derived from an EMBL/GenBank/DDBJ whole genome shotgun (WGS) entry which is preliminary data.</text>
</comment>
<proteinExistence type="predicted"/>
<dbReference type="InterPro" id="IPR050373">
    <property type="entry name" value="Fibrinogen_C-term_domain"/>
</dbReference>
<dbReference type="GO" id="GO:0005615">
    <property type="term" value="C:extracellular space"/>
    <property type="evidence" value="ECO:0007669"/>
    <property type="project" value="TreeGrafter"/>
</dbReference>
<evidence type="ECO:0000259" key="1">
    <source>
        <dbReference type="PROSITE" id="PS51406"/>
    </source>
</evidence>
<organism evidence="2 3">
    <name type="scientific">Drosophila rubida</name>
    <dbReference type="NCBI Taxonomy" id="30044"/>
    <lineage>
        <taxon>Eukaryota</taxon>
        <taxon>Metazoa</taxon>
        <taxon>Ecdysozoa</taxon>
        <taxon>Arthropoda</taxon>
        <taxon>Hexapoda</taxon>
        <taxon>Insecta</taxon>
        <taxon>Pterygota</taxon>
        <taxon>Neoptera</taxon>
        <taxon>Endopterygota</taxon>
        <taxon>Diptera</taxon>
        <taxon>Brachycera</taxon>
        <taxon>Muscomorpha</taxon>
        <taxon>Ephydroidea</taxon>
        <taxon>Drosophilidae</taxon>
        <taxon>Drosophila</taxon>
    </lineage>
</organism>
<dbReference type="PROSITE" id="PS51406">
    <property type="entry name" value="FIBRINOGEN_C_2"/>
    <property type="match status" value="1"/>
</dbReference>
<dbReference type="PANTHER" id="PTHR19143:SF327">
    <property type="entry name" value="FI21813P1-RELATED"/>
    <property type="match status" value="1"/>
</dbReference>
<dbReference type="InterPro" id="IPR002181">
    <property type="entry name" value="Fibrinogen_a/b/g_C_dom"/>
</dbReference>
<accession>A0AAD4PK72</accession>
<feature type="non-terminal residue" evidence="2">
    <location>
        <position position="1"/>
    </location>
</feature>